<dbReference type="InterPro" id="IPR051159">
    <property type="entry name" value="Hexapeptide_acetyltransf"/>
</dbReference>
<dbReference type="PANTHER" id="PTHR23416">
    <property type="entry name" value="SIALIC ACID SYNTHASE-RELATED"/>
    <property type="match status" value="1"/>
</dbReference>
<evidence type="ECO:0000256" key="2">
    <source>
        <dbReference type="ARBA" id="ARBA00022737"/>
    </source>
</evidence>
<dbReference type="AlphaFoldDB" id="A0A1G9JSA5"/>
<dbReference type="EMBL" id="FNGV01000001">
    <property type="protein sequence ID" value="SDL40262.1"/>
    <property type="molecule type" value="Genomic_DNA"/>
</dbReference>
<organism evidence="4 5">
    <name type="scientific">Kriegella aquimaris</name>
    <dbReference type="NCBI Taxonomy" id="192904"/>
    <lineage>
        <taxon>Bacteria</taxon>
        <taxon>Pseudomonadati</taxon>
        <taxon>Bacteroidota</taxon>
        <taxon>Flavobacteriia</taxon>
        <taxon>Flavobacteriales</taxon>
        <taxon>Flavobacteriaceae</taxon>
        <taxon>Kriegella</taxon>
    </lineage>
</organism>
<sequence length="203" mass="22046">MVGLLKKLVIFLSNTKNFWYNRLIFKYKKVNCSDFPRIYGEIFIRNQGSISIGKNVSFNSGPYANPIGGDTRMTLIVGKSAILNIGNGTGISNSTVICLENISIGNNVKIGGSVKIYDTDFHSLDPENRKIKEKDIPKTKPVVINDNSFIGAHSIILKGVTIGENSIIGAGSVVTKSVPSGEIWAGNPAKFIRSIPNSKDKLT</sequence>
<dbReference type="PROSITE" id="PS00101">
    <property type="entry name" value="HEXAPEP_TRANSFERASES"/>
    <property type="match status" value="1"/>
</dbReference>
<dbReference type="STRING" id="192904.SAMN04488514_101686"/>
<dbReference type="Proteomes" id="UP000199440">
    <property type="component" value="Unassembled WGS sequence"/>
</dbReference>
<dbReference type="InterPro" id="IPR018357">
    <property type="entry name" value="Hexapep_transf_CS"/>
</dbReference>
<dbReference type="GO" id="GO:0016746">
    <property type="term" value="F:acyltransferase activity"/>
    <property type="evidence" value="ECO:0007669"/>
    <property type="project" value="UniProtKB-KW"/>
</dbReference>
<evidence type="ECO:0000256" key="3">
    <source>
        <dbReference type="ARBA" id="ARBA00023315"/>
    </source>
</evidence>
<dbReference type="Pfam" id="PF14602">
    <property type="entry name" value="Hexapep_2"/>
    <property type="match status" value="1"/>
</dbReference>
<dbReference type="CDD" id="cd04647">
    <property type="entry name" value="LbH_MAT_like"/>
    <property type="match status" value="1"/>
</dbReference>
<evidence type="ECO:0000256" key="1">
    <source>
        <dbReference type="ARBA" id="ARBA00022679"/>
    </source>
</evidence>
<keyword evidence="5" id="KW-1185">Reference proteome</keyword>
<protein>
    <submittedName>
        <fullName evidence="4">Hexapeptide repeat of succinyl-transferase</fullName>
    </submittedName>
</protein>
<evidence type="ECO:0000313" key="5">
    <source>
        <dbReference type="Proteomes" id="UP000199440"/>
    </source>
</evidence>
<accession>A0A1G9JSA5</accession>
<reference evidence="4 5" key="1">
    <citation type="submission" date="2016-10" db="EMBL/GenBank/DDBJ databases">
        <authorList>
            <person name="de Groot N.N."/>
        </authorList>
    </citation>
    <scope>NUCLEOTIDE SEQUENCE [LARGE SCALE GENOMIC DNA]</scope>
    <source>
        <strain evidence="4 5">DSM 19886</strain>
    </source>
</reference>
<dbReference type="SUPFAM" id="SSF51161">
    <property type="entry name" value="Trimeric LpxA-like enzymes"/>
    <property type="match status" value="1"/>
</dbReference>
<dbReference type="Gene3D" id="2.160.10.10">
    <property type="entry name" value="Hexapeptide repeat proteins"/>
    <property type="match status" value="1"/>
</dbReference>
<keyword evidence="3" id="KW-0012">Acyltransferase</keyword>
<proteinExistence type="predicted"/>
<evidence type="ECO:0000313" key="4">
    <source>
        <dbReference type="EMBL" id="SDL40262.1"/>
    </source>
</evidence>
<dbReference type="InterPro" id="IPR011004">
    <property type="entry name" value="Trimer_LpxA-like_sf"/>
</dbReference>
<name>A0A1G9JSA5_9FLAO</name>
<gene>
    <name evidence="4" type="ORF">SAMN04488514_101686</name>
</gene>
<dbReference type="InterPro" id="IPR001451">
    <property type="entry name" value="Hexapep"/>
</dbReference>
<dbReference type="RefSeq" id="WP_089885272.1">
    <property type="nucleotide sequence ID" value="NZ_FNGV01000001.1"/>
</dbReference>
<dbReference type="OrthoDB" id="9814490at2"/>
<keyword evidence="1 4" id="KW-0808">Transferase</keyword>
<keyword evidence="2" id="KW-0677">Repeat</keyword>